<gene>
    <name evidence="1" type="ORF">GUH15_21220</name>
</gene>
<evidence type="ECO:0000313" key="1">
    <source>
        <dbReference type="EMBL" id="MBD4338527.1"/>
    </source>
</evidence>
<feature type="non-terminal residue" evidence="1">
    <location>
        <position position="76"/>
    </location>
</feature>
<reference evidence="1" key="1">
    <citation type="submission" date="2020-01" db="EMBL/GenBank/DDBJ databases">
        <authorList>
            <person name="Richard D."/>
        </authorList>
    </citation>
    <scope>NUCLEOTIDE SEQUENCE</scope>
    <source>
        <strain evidence="1">JP541</strain>
    </source>
</reference>
<feature type="non-terminal residue" evidence="1">
    <location>
        <position position="1"/>
    </location>
</feature>
<comment type="caution">
    <text evidence="1">The sequence shown here is derived from an EMBL/GenBank/DDBJ whole genome shotgun (WGS) entry which is preliminary data.</text>
</comment>
<dbReference type="AlphaFoldDB" id="A0A8I0H9W1"/>
<evidence type="ECO:0000313" key="2">
    <source>
        <dbReference type="Proteomes" id="UP000653002"/>
    </source>
</evidence>
<proteinExistence type="predicted"/>
<sequence>EYYRSRGYSFDITSSTAIDQKFINGRNIYENISELVDELFTDYLRKQGFVEPLAAKFCNGVTVTCSGLSQWGSQYL</sequence>
<dbReference type="Proteomes" id="UP000653002">
    <property type="component" value="Unassembled WGS sequence"/>
</dbReference>
<protein>
    <submittedName>
        <fullName evidence="1">Spore cortex-lytic protein</fullName>
    </submittedName>
</protein>
<organism evidence="1 2">
    <name type="scientific">Xanthomonas citri pv. citri</name>
    <dbReference type="NCBI Taxonomy" id="611301"/>
    <lineage>
        <taxon>Bacteria</taxon>
        <taxon>Pseudomonadati</taxon>
        <taxon>Pseudomonadota</taxon>
        <taxon>Gammaproteobacteria</taxon>
        <taxon>Lysobacterales</taxon>
        <taxon>Lysobacteraceae</taxon>
        <taxon>Xanthomonas</taxon>
    </lineage>
</organism>
<accession>A0A8I0H9W1</accession>
<dbReference type="EMBL" id="JAABFR010001597">
    <property type="protein sequence ID" value="MBD4338527.1"/>
    <property type="molecule type" value="Genomic_DNA"/>
</dbReference>
<name>A0A8I0H9W1_XANCI</name>